<name>A0A8I1HCY5_ACIPI</name>
<protein>
    <submittedName>
        <fullName evidence="2">SMEK domain-containing protein</fullName>
    </submittedName>
</protein>
<dbReference type="Proteomes" id="UP000660083">
    <property type="component" value="Unassembled WGS sequence"/>
</dbReference>
<dbReference type="NCBIfam" id="NF033859">
    <property type="entry name" value="SMEK_N"/>
    <property type="match status" value="1"/>
</dbReference>
<comment type="caution">
    <text evidence="2">The sequence shown here is derived from an EMBL/GenBank/DDBJ whole genome shotgun (WGS) entry which is preliminary data.</text>
</comment>
<dbReference type="AlphaFoldDB" id="A0A8I1HCY5"/>
<accession>A0A8I1HCY5</accession>
<dbReference type="EMBL" id="JAEFCT010000008">
    <property type="protein sequence ID" value="MBK1445059.1"/>
    <property type="molecule type" value="Genomic_DNA"/>
</dbReference>
<proteinExistence type="predicted"/>
<sequence>MITRGYYIGSIIDNLSQISMQIQTRAGLNLTDINIYLENFCKELLNHIYSINLINLNAERSNEAGLDLGDSASKKAYQITSTKTLDKVKHTLDQSLVHKDTYSEIFVLILQPKQKSYAIAEYSNAITLNFTEKNIIDFNDLSRDIVNLNLEELEKIYKLITKETSKILIDLEIPNIDGTYNTNLDQYTEQNPPIKFEKAEKLHQMILEIDATNDPLQDLNHLNNEIKKLIFKLNRLPKISRHVLGFIFNNAEYTTKNDSLELEFKKFKRVTSYKDVIEDFDLLEKENVFIYTYNEETGKIISLRPNLGNNYLSISLHEFIKRNNLNIYDLFIHFDFSKL</sequence>
<organism evidence="2 3">
    <name type="scientific">Acinetobacter pittii</name>
    <name type="common">Acinetobacter genomosp. 3</name>
    <dbReference type="NCBI Taxonomy" id="48296"/>
    <lineage>
        <taxon>Bacteria</taxon>
        <taxon>Pseudomonadati</taxon>
        <taxon>Pseudomonadota</taxon>
        <taxon>Gammaproteobacteria</taxon>
        <taxon>Moraxellales</taxon>
        <taxon>Moraxellaceae</taxon>
        <taxon>Acinetobacter</taxon>
        <taxon>Acinetobacter calcoaceticus/baumannii complex</taxon>
    </lineage>
</organism>
<evidence type="ECO:0000313" key="3">
    <source>
        <dbReference type="Proteomes" id="UP000660083"/>
    </source>
</evidence>
<evidence type="ECO:0000313" key="2">
    <source>
        <dbReference type="EMBL" id="MBK1445059.1"/>
    </source>
</evidence>
<feature type="domain" description="SMEK" evidence="1">
    <location>
        <begin position="11"/>
        <end position="145"/>
    </location>
</feature>
<gene>
    <name evidence="2" type="ORF">JDA50_11560</name>
</gene>
<dbReference type="InterPro" id="IPR047740">
    <property type="entry name" value="SMEK_dom"/>
</dbReference>
<reference evidence="2" key="1">
    <citation type="submission" date="2020-12" db="EMBL/GenBank/DDBJ databases">
        <authorList>
            <person name="Chopjitt P."/>
        </authorList>
    </citation>
    <scope>NUCLEOTIDE SEQUENCE</scope>
    <source>
        <strain evidence="2">AP1</strain>
    </source>
</reference>
<dbReference type="RefSeq" id="WP_044431379.1">
    <property type="nucleotide sequence ID" value="NZ_BBTS01000012.1"/>
</dbReference>
<evidence type="ECO:0000259" key="1">
    <source>
        <dbReference type="Pfam" id="PF21941"/>
    </source>
</evidence>
<dbReference type="Pfam" id="PF21941">
    <property type="entry name" value="SMEK_N"/>
    <property type="match status" value="1"/>
</dbReference>